<gene>
    <name evidence="2" type="ORF">SORBI_3002G191800</name>
</gene>
<dbReference type="Gramene" id="KXG35561">
    <property type="protein sequence ID" value="KXG35561"/>
    <property type="gene ID" value="SORBI_3002G191800"/>
</dbReference>
<evidence type="ECO:0000256" key="1">
    <source>
        <dbReference type="SAM" id="SignalP"/>
    </source>
</evidence>
<accession>A0A1B6QCD5</accession>
<organism evidence="2 3">
    <name type="scientific">Sorghum bicolor</name>
    <name type="common">Sorghum</name>
    <name type="synonym">Sorghum vulgare</name>
    <dbReference type="NCBI Taxonomy" id="4558"/>
    <lineage>
        <taxon>Eukaryota</taxon>
        <taxon>Viridiplantae</taxon>
        <taxon>Streptophyta</taxon>
        <taxon>Embryophyta</taxon>
        <taxon>Tracheophyta</taxon>
        <taxon>Spermatophyta</taxon>
        <taxon>Magnoliopsida</taxon>
        <taxon>Liliopsida</taxon>
        <taxon>Poales</taxon>
        <taxon>Poaceae</taxon>
        <taxon>PACMAD clade</taxon>
        <taxon>Panicoideae</taxon>
        <taxon>Andropogonodae</taxon>
        <taxon>Andropogoneae</taxon>
        <taxon>Sorghinae</taxon>
        <taxon>Sorghum</taxon>
    </lineage>
</organism>
<dbReference type="Gramene" id="OQU89448">
    <property type="protein sequence ID" value="OQU89448"/>
    <property type="gene ID" value="SORBI_3002G191800"/>
</dbReference>
<evidence type="ECO:0000313" key="3">
    <source>
        <dbReference type="Proteomes" id="UP000000768"/>
    </source>
</evidence>
<dbReference type="AlphaFoldDB" id="A0A1B6QCD5"/>
<reference evidence="2" key="2">
    <citation type="submission" date="2017-02" db="EMBL/GenBank/DDBJ databases">
        <title>WGS assembly of Sorghum bicolor.</title>
        <authorList>
            <person name="Paterson A."/>
            <person name="Mullet J."/>
            <person name="Bowers J."/>
            <person name="Bruggmann R."/>
            <person name="Dubchak I."/>
            <person name="Grimwood J."/>
            <person name="Gundlach H."/>
            <person name="Haberer G."/>
            <person name="Hellsten U."/>
            <person name="Mitros T."/>
            <person name="Poliakov A."/>
            <person name="Schmutz J."/>
            <person name="Spannagl M."/>
            <person name="Tang H."/>
            <person name="Wang X."/>
            <person name="Wicker T."/>
            <person name="Bharti A."/>
            <person name="Chapman J."/>
            <person name="Feltus F."/>
            <person name="Gowik U."/>
            <person name="Grigoriev I."/>
            <person name="Lyons E."/>
            <person name="Maher C."/>
            <person name="Martis M."/>
            <person name="Narechania A."/>
            <person name="Otillar R."/>
            <person name="Penning B."/>
            <person name="Salamov A."/>
            <person name="Wang Y."/>
            <person name="Zhang L."/>
            <person name="Carpita N."/>
            <person name="Freeling M."/>
            <person name="Gingle A."/>
            <person name="Hash C."/>
            <person name="Keller B."/>
            <person name="Klein P."/>
            <person name="Kresovich S."/>
            <person name="Mccann M."/>
            <person name="Ming R."/>
            <person name="Peterson D."/>
            <person name="Rahman M."/>
            <person name="Ware D."/>
            <person name="Westhoff P."/>
            <person name="Mayer K."/>
            <person name="Messing J."/>
            <person name="Sims D."/>
            <person name="Jenkins J."/>
            <person name="Shu S."/>
            <person name="Rokhsar D."/>
        </authorList>
    </citation>
    <scope>NUCLEOTIDE SEQUENCE</scope>
</reference>
<dbReference type="EMBL" id="CM000761">
    <property type="protein sequence ID" value="OQU89448.1"/>
    <property type="molecule type" value="Genomic_DNA"/>
</dbReference>
<keyword evidence="1" id="KW-0732">Signal</keyword>
<reference evidence="2 3" key="1">
    <citation type="journal article" date="2009" name="Nature">
        <title>The Sorghum bicolor genome and the diversification of grasses.</title>
        <authorList>
            <person name="Paterson A.H."/>
            <person name="Bowers J.E."/>
            <person name="Bruggmann R."/>
            <person name="Dubchak I."/>
            <person name="Grimwood J."/>
            <person name="Gundlach H."/>
            <person name="Haberer G."/>
            <person name="Hellsten U."/>
            <person name="Mitros T."/>
            <person name="Poliakov A."/>
            <person name="Schmutz J."/>
            <person name="Spannagl M."/>
            <person name="Tang H."/>
            <person name="Wang X."/>
            <person name="Wicker T."/>
            <person name="Bharti A.K."/>
            <person name="Chapman J."/>
            <person name="Feltus F.A."/>
            <person name="Gowik U."/>
            <person name="Grigoriev I.V."/>
            <person name="Lyons E."/>
            <person name="Maher C.A."/>
            <person name="Martis M."/>
            <person name="Narechania A."/>
            <person name="Otillar R.P."/>
            <person name="Penning B.W."/>
            <person name="Salamov A.A."/>
            <person name="Wang Y."/>
            <person name="Zhang L."/>
            <person name="Carpita N.C."/>
            <person name="Freeling M."/>
            <person name="Gingle A.R."/>
            <person name="Hash C.T."/>
            <person name="Keller B."/>
            <person name="Klein P."/>
            <person name="Kresovich S."/>
            <person name="McCann M.C."/>
            <person name="Ming R."/>
            <person name="Peterson D.G."/>
            <person name="Mehboob-ur-Rahman"/>
            <person name="Ware D."/>
            <person name="Westhoff P."/>
            <person name="Mayer K.F."/>
            <person name="Messing J."/>
            <person name="Rokhsar D.S."/>
        </authorList>
    </citation>
    <scope>NUCLEOTIDE SEQUENCE [LARGE SCALE GENOMIC DNA]</scope>
    <source>
        <strain evidence="3">cv. BTx623</strain>
    </source>
</reference>
<evidence type="ECO:0008006" key="4">
    <source>
        <dbReference type="Google" id="ProtNLM"/>
    </source>
</evidence>
<feature type="signal peptide" evidence="1">
    <location>
        <begin position="1"/>
        <end position="19"/>
    </location>
</feature>
<dbReference type="Proteomes" id="UP000000768">
    <property type="component" value="Chromosome 2"/>
</dbReference>
<dbReference type="EMBL" id="CM000761">
    <property type="protein sequence ID" value="KXG35561.1"/>
    <property type="molecule type" value="Genomic_DNA"/>
</dbReference>
<proteinExistence type="predicted"/>
<protein>
    <recommendedName>
        <fullName evidence="4">Secreted protein</fullName>
    </recommendedName>
</protein>
<keyword evidence="3" id="KW-1185">Reference proteome</keyword>
<dbReference type="InParanoid" id="A0A1B6QCD5"/>
<reference evidence="3" key="3">
    <citation type="journal article" date="2018" name="Plant J.">
        <title>The Sorghum bicolor reference genome: improved assembly, gene annotations, a transcriptome atlas, and signatures of genome organization.</title>
        <authorList>
            <person name="McCormick R.F."/>
            <person name="Truong S.K."/>
            <person name="Sreedasyam A."/>
            <person name="Jenkins J."/>
            <person name="Shu S."/>
            <person name="Sims D."/>
            <person name="Kennedy M."/>
            <person name="Amirebrahimi M."/>
            <person name="Weers B.D."/>
            <person name="McKinley B."/>
            <person name="Mattison A."/>
            <person name="Morishige D.T."/>
            <person name="Grimwood J."/>
            <person name="Schmutz J."/>
            <person name="Mullet J.E."/>
        </authorList>
    </citation>
    <scope>NUCLEOTIDE SEQUENCE [LARGE SCALE GENOMIC DNA]</scope>
    <source>
        <strain evidence="3">cv. BTx623</strain>
    </source>
</reference>
<name>A0A1B6QCD5_SORBI</name>
<evidence type="ECO:0000313" key="2">
    <source>
        <dbReference type="EMBL" id="KXG35561.1"/>
    </source>
</evidence>
<feature type="chain" id="PRO_5010943355" description="Secreted protein" evidence="1">
    <location>
        <begin position="20"/>
        <end position="151"/>
    </location>
</feature>
<sequence length="151" mass="16334">MNSVWTLLVWMPVPPCSLTMSAMSSRLCPVFFACAHAPVHPGPSPSPLYLGSSLQSHFPSPKSSSYGHGGALCDAWWLAKCQRAVRPSGKENGSFLNYNFCHLVVHMWRLQLDSTCEGLGFGIAVADPMAAGDSVQTRQINCPHSSAIMQI</sequence>